<dbReference type="OrthoDB" id="3531694at2759"/>
<dbReference type="EMBL" id="VIBQ01000016">
    <property type="protein sequence ID" value="KAB8356543.1"/>
    <property type="molecule type" value="Genomic_DNA"/>
</dbReference>
<evidence type="ECO:0000313" key="1">
    <source>
        <dbReference type="EMBL" id="KAB8356543.1"/>
    </source>
</evidence>
<sequence>MRKNISKAHRCATTDIDSSQPHHVGAFFRASLFHRKPELPSHHGDALQAREQILPIQGSHMPSTSSIFSMMVILLCLFQFKSVPPSSSSSLRGKQAYVRGLAMRFVHHNHRVASDSHQQATANNPAHLLLLSFSDSVGCNACGWQQLVAAETSTGNRGQITGVFQRRSQHLHYLATDALSETLWTESQWVLPLYGRCGPAQAAIFINATRSIAIRYIGSTPLASVPAGFKAAVDTASDAIEKKYFRGSSPRKSTKDPSDNKDVITVGYYTASGTRLPSVHVHEDGTYNEFLSRAGKNK</sequence>
<evidence type="ECO:0000313" key="2">
    <source>
        <dbReference type="Proteomes" id="UP000327013"/>
    </source>
</evidence>
<reference evidence="1 2" key="1">
    <citation type="submission" date="2019-06" db="EMBL/GenBank/DDBJ databases">
        <title>A chromosomal-level reference genome of Carpinus fangiana (Coryloideae, Betulaceae).</title>
        <authorList>
            <person name="Yang X."/>
            <person name="Wang Z."/>
            <person name="Zhang L."/>
            <person name="Hao G."/>
            <person name="Liu J."/>
            <person name="Yang Y."/>
        </authorList>
    </citation>
    <scope>NUCLEOTIDE SEQUENCE [LARGE SCALE GENOMIC DNA]</scope>
    <source>
        <strain evidence="1">Cfa_2016G</strain>
        <tissue evidence="1">Leaf</tissue>
    </source>
</reference>
<name>A0A5N6KX45_9ROSI</name>
<gene>
    <name evidence="1" type="ORF">FH972_024126</name>
</gene>
<proteinExistence type="predicted"/>
<accession>A0A5N6KX45</accession>
<dbReference type="Proteomes" id="UP000327013">
    <property type="component" value="Unassembled WGS sequence"/>
</dbReference>
<organism evidence="1 2">
    <name type="scientific">Carpinus fangiana</name>
    <dbReference type="NCBI Taxonomy" id="176857"/>
    <lineage>
        <taxon>Eukaryota</taxon>
        <taxon>Viridiplantae</taxon>
        <taxon>Streptophyta</taxon>
        <taxon>Embryophyta</taxon>
        <taxon>Tracheophyta</taxon>
        <taxon>Spermatophyta</taxon>
        <taxon>Magnoliopsida</taxon>
        <taxon>eudicotyledons</taxon>
        <taxon>Gunneridae</taxon>
        <taxon>Pentapetalae</taxon>
        <taxon>rosids</taxon>
        <taxon>fabids</taxon>
        <taxon>Fagales</taxon>
        <taxon>Betulaceae</taxon>
        <taxon>Carpinus</taxon>
    </lineage>
</organism>
<dbReference type="AlphaFoldDB" id="A0A5N6KX45"/>
<comment type="caution">
    <text evidence="1">The sequence shown here is derived from an EMBL/GenBank/DDBJ whole genome shotgun (WGS) entry which is preliminary data.</text>
</comment>
<keyword evidence="2" id="KW-1185">Reference proteome</keyword>
<protein>
    <submittedName>
        <fullName evidence="1">Uncharacterized protein</fullName>
    </submittedName>
</protein>